<dbReference type="RefSeq" id="WP_090071812.1">
    <property type="nucleotide sequence ID" value="NZ_FOFT01000017.1"/>
</dbReference>
<protein>
    <submittedName>
        <fullName evidence="2">Uncharacterized protein</fullName>
    </submittedName>
</protein>
<keyword evidence="1" id="KW-1133">Transmembrane helix</keyword>
<name>A0A1H9XTC8_9PSEU</name>
<evidence type="ECO:0000313" key="2">
    <source>
        <dbReference type="EMBL" id="SES49428.1"/>
    </source>
</evidence>
<keyword evidence="3" id="KW-1185">Reference proteome</keyword>
<gene>
    <name evidence="2" type="ORF">SAMN05216195_117182</name>
</gene>
<reference evidence="3" key="1">
    <citation type="submission" date="2016-10" db="EMBL/GenBank/DDBJ databases">
        <authorList>
            <person name="Varghese N."/>
            <person name="Submissions S."/>
        </authorList>
    </citation>
    <scope>NUCLEOTIDE SEQUENCE [LARGE SCALE GENOMIC DNA]</scope>
    <source>
        <strain evidence="3">CGMCC 4.578</strain>
    </source>
</reference>
<accession>A0A1H9XTC8</accession>
<keyword evidence="1" id="KW-0472">Membrane</keyword>
<dbReference type="AlphaFoldDB" id="A0A1H9XTC8"/>
<dbReference type="Proteomes" id="UP000199028">
    <property type="component" value="Unassembled WGS sequence"/>
</dbReference>
<proteinExistence type="predicted"/>
<feature type="transmembrane region" description="Helical" evidence="1">
    <location>
        <begin position="6"/>
        <end position="24"/>
    </location>
</feature>
<organism evidence="2 3">
    <name type="scientific">Lentzea flaviverrucosa</name>
    <dbReference type="NCBI Taxonomy" id="200379"/>
    <lineage>
        <taxon>Bacteria</taxon>
        <taxon>Bacillati</taxon>
        <taxon>Actinomycetota</taxon>
        <taxon>Actinomycetes</taxon>
        <taxon>Pseudonocardiales</taxon>
        <taxon>Pseudonocardiaceae</taxon>
        <taxon>Lentzea</taxon>
    </lineage>
</organism>
<evidence type="ECO:0000313" key="3">
    <source>
        <dbReference type="Proteomes" id="UP000199028"/>
    </source>
</evidence>
<keyword evidence="1" id="KW-0812">Transmembrane</keyword>
<evidence type="ECO:0000256" key="1">
    <source>
        <dbReference type="SAM" id="Phobius"/>
    </source>
</evidence>
<dbReference type="EMBL" id="FOFT01000017">
    <property type="protein sequence ID" value="SES49428.1"/>
    <property type="molecule type" value="Genomic_DNA"/>
</dbReference>
<sequence>MILSATLIPLFLVGALVLLYVTVFRPMLIAMGKGVPDIPASTAAMQPVLTIGPGGDLAEGTLSLAFRNSCLT</sequence>